<sequence>MINYNHVVQFQHIFWDEQLKSAKTIVDATAGNGHDLLYLAQHCLPGSTLWGIDKQTKAIEASTKRLHTECARPDITYHLVHGTHEDILATGNPATAQNDGPTTNTKYNTAITNIDLLIFNLGYFPGSDHTMMTKPDSTIQAIKGGLDLLNPKGLITIVTYPGTPEGEREDEAVCEFISTLPQKSYDVATWKLVNQANKPPILYIIKGR</sequence>
<protein>
    <recommendedName>
        <fullName evidence="2">rRNA methylase</fullName>
    </recommendedName>
</protein>
<reference evidence="1" key="1">
    <citation type="submission" date="2019-11" db="EMBL/GenBank/DDBJ databases">
        <authorList>
            <person name="Feng L."/>
        </authorList>
    </citation>
    <scope>NUCLEOTIDE SEQUENCE</scope>
    <source>
        <strain evidence="1">VrattiLFYP33</strain>
    </source>
</reference>
<proteinExistence type="predicted"/>
<dbReference type="PANTHER" id="PTHR35276:SF1">
    <property type="entry name" value="TRNA (MNM(5)S(2)U34)-METHYLTRANSFERASE, CHLOROPLASTIC"/>
    <property type="match status" value="1"/>
</dbReference>
<gene>
    <name evidence="1" type="ORF">VRLFYP33_01479</name>
</gene>
<dbReference type="RefSeq" id="WP_156705038.1">
    <property type="nucleotide sequence ID" value="NZ_CACRUX010000054.1"/>
</dbReference>
<dbReference type="EMBL" id="CACRUX010000054">
    <property type="protein sequence ID" value="VYU22119.1"/>
    <property type="molecule type" value="Genomic_DNA"/>
</dbReference>
<dbReference type="InterPro" id="IPR010719">
    <property type="entry name" value="MnmM_MeTrfase"/>
</dbReference>
<dbReference type="AlphaFoldDB" id="A0A6N3D4W9"/>
<dbReference type="SUPFAM" id="SSF53335">
    <property type="entry name" value="S-adenosyl-L-methionine-dependent methyltransferases"/>
    <property type="match status" value="1"/>
</dbReference>
<evidence type="ECO:0000313" key="1">
    <source>
        <dbReference type="EMBL" id="VYU22119.1"/>
    </source>
</evidence>
<dbReference type="InterPro" id="IPR029063">
    <property type="entry name" value="SAM-dependent_MTases_sf"/>
</dbReference>
<name>A0A6N3D4W9_9FIRM</name>
<accession>A0A6N3D4W9</accession>
<dbReference type="Pfam" id="PF06962">
    <property type="entry name" value="rRNA_methylase"/>
    <property type="match status" value="1"/>
</dbReference>
<evidence type="ECO:0008006" key="2">
    <source>
        <dbReference type="Google" id="ProtNLM"/>
    </source>
</evidence>
<dbReference type="Gene3D" id="3.40.50.150">
    <property type="entry name" value="Vaccinia Virus protein VP39"/>
    <property type="match status" value="1"/>
</dbReference>
<organism evidence="1">
    <name type="scientific">Veillonella ratti</name>
    <dbReference type="NCBI Taxonomy" id="103892"/>
    <lineage>
        <taxon>Bacteria</taxon>
        <taxon>Bacillati</taxon>
        <taxon>Bacillota</taxon>
        <taxon>Negativicutes</taxon>
        <taxon>Veillonellales</taxon>
        <taxon>Veillonellaceae</taxon>
        <taxon>Veillonella</taxon>
    </lineage>
</organism>
<dbReference type="PANTHER" id="PTHR35276">
    <property type="entry name" value="S-ADENOSYL-L-METHIONINE-DEPENDENT METHYLTRANSFERASES SUPERFAMILY PROTEIN"/>
    <property type="match status" value="1"/>
</dbReference>